<evidence type="ECO:0000256" key="9">
    <source>
        <dbReference type="ARBA" id="ARBA00022989"/>
    </source>
</evidence>
<dbReference type="PANTHER" id="PTHR33529:SF7">
    <property type="entry name" value="LIPOPOLYSACCHARIDE EXPORT SYSTEM PERMEASE PROTEIN LPTF"/>
    <property type="match status" value="1"/>
</dbReference>
<proteinExistence type="inferred from homology"/>
<dbReference type="EMBL" id="JAJGAK010000001">
    <property type="protein sequence ID" value="MCC8362568.1"/>
    <property type="molecule type" value="Genomic_DNA"/>
</dbReference>
<feature type="transmembrane region" description="Helical" evidence="12">
    <location>
        <begin position="99"/>
        <end position="121"/>
    </location>
</feature>
<dbReference type="Proteomes" id="UP001165293">
    <property type="component" value="Unassembled WGS sequence"/>
</dbReference>
<keyword evidence="9 12" id="KW-1133">Transmembrane helix</keyword>
<evidence type="ECO:0000313" key="13">
    <source>
        <dbReference type="EMBL" id="MCC8362568.1"/>
    </source>
</evidence>
<evidence type="ECO:0000256" key="11">
    <source>
        <dbReference type="ARBA" id="ARBA00026081"/>
    </source>
</evidence>
<feature type="transmembrane region" description="Helical" evidence="12">
    <location>
        <begin position="12"/>
        <end position="33"/>
    </location>
</feature>
<organism evidence="13 14">
    <name type="scientific">Noviluteimonas lactosilytica</name>
    <dbReference type="NCBI Taxonomy" id="2888523"/>
    <lineage>
        <taxon>Bacteria</taxon>
        <taxon>Pseudomonadati</taxon>
        <taxon>Pseudomonadota</taxon>
        <taxon>Gammaproteobacteria</taxon>
        <taxon>Lysobacterales</taxon>
        <taxon>Lysobacteraceae</taxon>
        <taxon>Noviluteimonas</taxon>
    </lineage>
</organism>
<evidence type="ECO:0000256" key="2">
    <source>
        <dbReference type="ARBA" id="ARBA00004429"/>
    </source>
</evidence>
<dbReference type="InterPro" id="IPR030922">
    <property type="entry name" value="LptF"/>
</dbReference>
<dbReference type="Pfam" id="PF03739">
    <property type="entry name" value="LptF_LptG"/>
    <property type="match status" value="1"/>
</dbReference>
<evidence type="ECO:0000256" key="12">
    <source>
        <dbReference type="SAM" id="Phobius"/>
    </source>
</evidence>
<evidence type="ECO:0000256" key="10">
    <source>
        <dbReference type="ARBA" id="ARBA00023136"/>
    </source>
</evidence>
<feature type="transmembrane region" description="Helical" evidence="12">
    <location>
        <begin position="300"/>
        <end position="321"/>
    </location>
</feature>
<evidence type="ECO:0000313" key="14">
    <source>
        <dbReference type="Proteomes" id="UP001165293"/>
    </source>
</evidence>
<keyword evidence="6" id="KW-1003">Cell membrane</keyword>
<comment type="caution">
    <text evidence="13">The sequence shown here is derived from an EMBL/GenBank/DDBJ whole genome shotgun (WGS) entry which is preliminary data.</text>
</comment>
<keyword evidence="8 12" id="KW-0812">Transmembrane</keyword>
<feature type="transmembrane region" description="Helical" evidence="12">
    <location>
        <begin position="53"/>
        <end position="78"/>
    </location>
</feature>
<evidence type="ECO:0000256" key="5">
    <source>
        <dbReference type="ARBA" id="ARBA00022448"/>
    </source>
</evidence>
<dbReference type="PANTHER" id="PTHR33529">
    <property type="entry name" value="SLR0882 PROTEIN-RELATED"/>
    <property type="match status" value="1"/>
</dbReference>
<protein>
    <recommendedName>
        <fullName evidence="4">Lipopolysaccharide export system permease protein LptF</fullName>
    </recommendedName>
</protein>
<sequence>MPKLDRYLTREFAQSVLAAFVVLGLISLGGVFADLLSEIARGRVPAGLVLSQLGLRLVNFLPILLPLSLMLGLLLAIGRLYRDSEMPVLASVGIGPGRLLRPLMMVVLPAVVVVAICSLWLGPAAQRLGDRMVWEANRNLVITGLEPGKFIALPNNGGVIYVGAMSPDGTRFSRMFVHRASGNRIDVSTSMTGALSLDADGSRYLKLEEGFRVEGPAVAGRDFRLMRYASNELRLPDIEGKRAADDPVVLPTPDLLGDARPEAAAQLHWRIAPPLLTLAFALIAVPLARAAPRQARYGRVLVAFLGYLVGMNLTVLGTQWIEEGRVPAAAGLWWLLVPLLAFAAWLYMRDGSMKRPRAPKAAA</sequence>
<keyword evidence="14" id="KW-1185">Reference proteome</keyword>
<evidence type="ECO:0000256" key="4">
    <source>
        <dbReference type="ARBA" id="ARBA00014213"/>
    </source>
</evidence>
<comment type="similarity">
    <text evidence="3">Belongs to the LptF/LptG family.</text>
</comment>
<comment type="subunit">
    <text evidence="11">Component of the lipopolysaccharide transport and assembly complex. The LptBFG transporter is composed of two ATP-binding proteins (LptB) and two transmembrane proteins (LptF and LptG).</text>
</comment>
<name>A0ABS8JG32_9GAMM</name>
<evidence type="ECO:0000256" key="7">
    <source>
        <dbReference type="ARBA" id="ARBA00022519"/>
    </source>
</evidence>
<feature type="transmembrane region" description="Helical" evidence="12">
    <location>
        <begin position="327"/>
        <end position="347"/>
    </location>
</feature>
<evidence type="ECO:0000256" key="3">
    <source>
        <dbReference type="ARBA" id="ARBA00007725"/>
    </source>
</evidence>
<dbReference type="NCBIfam" id="TIGR04407">
    <property type="entry name" value="LptF_YjgP"/>
    <property type="match status" value="1"/>
</dbReference>
<keyword evidence="5" id="KW-0813">Transport</keyword>
<evidence type="ECO:0000256" key="6">
    <source>
        <dbReference type="ARBA" id="ARBA00022475"/>
    </source>
</evidence>
<accession>A0ABS8JG32</accession>
<keyword evidence="10 12" id="KW-0472">Membrane</keyword>
<reference evidence="13" key="1">
    <citation type="submission" date="2021-10" db="EMBL/GenBank/DDBJ databases">
        <authorList>
            <person name="Lyu M."/>
            <person name="Wang X."/>
            <person name="Meng X."/>
            <person name="Xu K."/>
        </authorList>
    </citation>
    <scope>NUCLEOTIDE SEQUENCE</scope>
    <source>
        <strain evidence="13">A6</strain>
    </source>
</reference>
<comment type="subcellular location">
    <subcellularLocation>
        <location evidence="2">Cell inner membrane</location>
        <topology evidence="2">Multi-pass membrane protein</topology>
    </subcellularLocation>
</comment>
<dbReference type="InterPro" id="IPR005495">
    <property type="entry name" value="LptG/LptF_permease"/>
</dbReference>
<comment type="function">
    <text evidence="1">Part of the ABC transporter complex LptBFG involved in the translocation of lipopolysaccharide (LPS) from the inner membrane to the outer membrane.</text>
</comment>
<keyword evidence="7" id="KW-0997">Cell inner membrane</keyword>
<gene>
    <name evidence="13" type="primary">lptF</name>
    <name evidence="13" type="ORF">LK996_05710</name>
</gene>
<evidence type="ECO:0000256" key="8">
    <source>
        <dbReference type="ARBA" id="ARBA00022692"/>
    </source>
</evidence>
<dbReference type="RefSeq" id="WP_230526157.1">
    <property type="nucleotide sequence ID" value="NZ_JAJGAK010000001.1"/>
</dbReference>
<evidence type="ECO:0000256" key="1">
    <source>
        <dbReference type="ARBA" id="ARBA00002265"/>
    </source>
</evidence>